<keyword evidence="4" id="KW-1185">Reference proteome</keyword>
<evidence type="ECO:0000259" key="2">
    <source>
        <dbReference type="Pfam" id="PF07589"/>
    </source>
</evidence>
<name>A0ABQ3FVM2_9BURK</name>
<feature type="signal peptide" evidence="1">
    <location>
        <begin position="1"/>
        <end position="19"/>
    </location>
</feature>
<comment type="caution">
    <text evidence="3">The sequence shown here is derived from an EMBL/GenBank/DDBJ whole genome shotgun (WGS) entry which is preliminary data.</text>
</comment>
<organism evidence="3 4">
    <name type="scientific">Pseudorhodoferax aquiterrae</name>
    <dbReference type="NCBI Taxonomy" id="747304"/>
    <lineage>
        <taxon>Bacteria</taxon>
        <taxon>Pseudomonadati</taxon>
        <taxon>Pseudomonadota</taxon>
        <taxon>Betaproteobacteria</taxon>
        <taxon>Burkholderiales</taxon>
        <taxon>Comamonadaceae</taxon>
    </lineage>
</organism>
<feature type="chain" id="PRO_5046932286" description="Ice-binding protein C-terminal domain-containing protein" evidence="1">
    <location>
        <begin position="20"/>
        <end position="194"/>
    </location>
</feature>
<reference evidence="4" key="1">
    <citation type="journal article" date="2019" name="Int. J. Syst. Evol. Microbiol.">
        <title>The Global Catalogue of Microorganisms (GCM) 10K type strain sequencing project: providing services to taxonomists for standard genome sequencing and annotation.</title>
        <authorList>
            <consortium name="The Broad Institute Genomics Platform"/>
            <consortium name="The Broad Institute Genome Sequencing Center for Infectious Disease"/>
            <person name="Wu L."/>
            <person name="Ma J."/>
        </authorList>
    </citation>
    <scope>NUCLEOTIDE SEQUENCE [LARGE SCALE GENOMIC DNA]</scope>
    <source>
        <strain evidence="4">KCTC 23314</strain>
    </source>
</reference>
<evidence type="ECO:0000313" key="4">
    <source>
        <dbReference type="Proteomes" id="UP000626210"/>
    </source>
</evidence>
<evidence type="ECO:0000256" key="1">
    <source>
        <dbReference type="SAM" id="SignalP"/>
    </source>
</evidence>
<proteinExistence type="predicted"/>
<dbReference type="Proteomes" id="UP000626210">
    <property type="component" value="Unassembled WGS sequence"/>
</dbReference>
<dbReference type="InterPro" id="IPR013424">
    <property type="entry name" value="Ice-binding_C"/>
</dbReference>
<feature type="domain" description="Ice-binding protein C-terminal" evidence="2">
    <location>
        <begin position="169"/>
        <end position="192"/>
    </location>
</feature>
<dbReference type="NCBIfam" id="TIGR02595">
    <property type="entry name" value="PEP_CTERM"/>
    <property type="match status" value="1"/>
</dbReference>
<dbReference type="EMBL" id="BMYK01000001">
    <property type="protein sequence ID" value="GHC70689.1"/>
    <property type="molecule type" value="Genomic_DNA"/>
</dbReference>
<sequence>MKLLPVAALALFAAAPALAAQVTIDFESAPSFASVGDTYAASGVRFGGGALGLQNDAWSTFFTNAPSPLGVMFAADTDSAMNVASGFSGLFSFSYSSIAAATGALTVWSGLNGTGTALASFDLAGNAANCTDIGWCSFDQLSANLSGIAYSVTFNGDASIAYDDLAFNTVPEPTSALLFGLALAGLAAARRRRS</sequence>
<gene>
    <name evidence="3" type="ORF">GCM10007320_05350</name>
</gene>
<dbReference type="Pfam" id="PF07589">
    <property type="entry name" value="PEP-CTERM"/>
    <property type="match status" value="1"/>
</dbReference>
<protein>
    <recommendedName>
        <fullName evidence="2">Ice-binding protein C-terminal domain-containing protein</fullName>
    </recommendedName>
</protein>
<dbReference type="RefSeq" id="WP_189685462.1">
    <property type="nucleotide sequence ID" value="NZ_BMYK01000001.1"/>
</dbReference>
<accession>A0ABQ3FVM2</accession>
<evidence type="ECO:0000313" key="3">
    <source>
        <dbReference type="EMBL" id="GHC70689.1"/>
    </source>
</evidence>
<keyword evidence="1" id="KW-0732">Signal</keyword>